<evidence type="ECO:0000256" key="1">
    <source>
        <dbReference type="PROSITE-ProRule" id="PRU01076"/>
    </source>
</evidence>
<evidence type="ECO:0000313" key="4">
    <source>
        <dbReference type="Proteomes" id="UP000063429"/>
    </source>
</evidence>
<proteinExistence type="predicted"/>
<dbReference type="PROSITE" id="PS51740">
    <property type="entry name" value="SPOVT_ABRB"/>
    <property type="match status" value="1"/>
</dbReference>
<dbReference type="InterPro" id="IPR007159">
    <property type="entry name" value="SpoVT-AbrB_dom"/>
</dbReference>
<reference evidence="4" key="1">
    <citation type="journal article" date="2015" name="Genome Announc.">
        <title>Complete Genome Sequence of Herbaspirillum hiltneri N3 (DSM 17495), Isolated from Surface-Sterilized Wheat Roots.</title>
        <authorList>
            <person name="Guizelini D."/>
            <person name="Saizaki P.M."/>
            <person name="Coimbra N.A."/>
            <person name="Weiss V.A."/>
            <person name="Faoro H."/>
            <person name="Sfeir M.Z."/>
            <person name="Baura V.A."/>
            <person name="Monteiro R.A."/>
            <person name="Chubatsu L.S."/>
            <person name="Souza E.M."/>
            <person name="Cruz L.M."/>
            <person name="Pedrosa F.O."/>
            <person name="Raittz R.T."/>
            <person name="Marchaukoski J.N."/>
            <person name="Steffens M.B."/>
        </authorList>
    </citation>
    <scope>NUCLEOTIDE SEQUENCE [LARGE SCALE GENOMIC DNA]</scope>
    <source>
        <strain evidence="4">N3</strain>
    </source>
</reference>
<feature type="domain" description="SpoVT-AbrB" evidence="2">
    <location>
        <begin position="2"/>
        <end position="48"/>
    </location>
</feature>
<dbReference type="RefSeq" id="WP_053201812.1">
    <property type="nucleotide sequence ID" value="NZ_CP011409.1"/>
</dbReference>
<organism evidence="3 4">
    <name type="scientific">Herbaspirillum hiltneri N3</name>
    <dbReference type="NCBI Taxonomy" id="1262470"/>
    <lineage>
        <taxon>Bacteria</taxon>
        <taxon>Pseudomonadati</taxon>
        <taxon>Pseudomonadota</taxon>
        <taxon>Betaproteobacteria</taxon>
        <taxon>Burkholderiales</taxon>
        <taxon>Oxalobacteraceae</taxon>
        <taxon>Herbaspirillum</taxon>
    </lineage>
</organism>
<accession>A0ABN4I7V0</accession>
<gene>
    <name evidence="3" type="ORF">F506_20220</name>
</gene>
<dbReference type="Pfam" id="PF04014">
    <property type="entry name" value="MazE_antitoxin"/>
    <property type="match status" value="1"/>
</dbReference>
<keyword evidence="4" id="KW-1185">Reference proteome</keyword>
<dbReference type="SUPFAM" id="SSF89447">
    <property type="entry name" value="AbrB/MazE/MraZ-like"/>
    <property type="match status" value="1"/>
</dbReference>
<protein>
    <recommendedName>
        <fullName evidence="2">SpoVT-AbrB domain-containing protein</fullName>
    </recommendedName>
</protein>
<dbReference type="NCBIfam" id="TIGR01439">
    <property type="entry name" value="lp_hng_hel_AbrB"/>
    <property type="match status" value="1"/>
</dbReference>
<dbReference type="Gene3D" id="2.10.260.10">
    <property type="match status" value="1"/>
</dbReference>
<sequence>MTKLVTLTSKGRVTLPKELRASLGLEPGAKLTFSQLADGTVIMRVKHQKLSDLAGILTGQNQPSVTIADMKR</sequence>
<name>A0ABN4I7V0_9BURK</name>
<dbReference type="InterPro" id="IPR037914">
    <property type="entry name" value="SpoVT-AbrB_sf"/>
</dbReference>
<evidence type="ECO:0000259" key="2">
    <source>
        <dbReference type="PROSITE" id="PS51740"/>
    </source>
</evidence>
<dbReference type="EMBL" id="CP011409">
    <property type="protein sequence ID" value="AKZ65538.1"/>
    <property type="molecule type" value="Genomic_DNA"/>
</dbReference>
<dbReference type="Proteomes" id="UP000063429">
    <property type="component" value="Chromosome"/>
</dbReference>
<evidence type="ECO:0000313" key="3">
    <source>
        <dbReference type="EMBL" id="AKZ65538.1"/>
    </source>
</evidence>
<keyword evidence="1" id="KW-0238">DNA-binding</keyword>
<dbReference type="SMART" id="SM00966">
    <property type="entry name" value="SpoVT_AbrB"/>
    <property type="match status" value="1"/>
</dbReference>